<dbReference type="EMBL" id="CAJVPZ010008251">
    <property type="protein sequence ID" value="CAG8596097.1"/>
    <property type="molecule type" value="Genomic_DNA"/>
</dbReference>
<dbReference type="EMBL" id="CAJVPZ010008251">
    <property type="protein sequence ID" value="CAG8596078.1"/>
    <property type="molecule type" value="Genomic_DNA"/>
</dbReference>
<reference evidence="3" key="1">
    <citation type="submission" date="2021-06" db="EMBL/GenBank/DDBJ databases">
        <authorList>
            <person name="Kallberg Y."/>
            <person name="Tangrot J."/>
            <person name="Rosling A."/>
        </authorList>
    </citation>
    <scope>NUCLEOTIDE SEQUENCE</scope>
    <source>
        <strain evidence="3">IN212</strain>
    </source>
</reference>
<comment type="caution">
    <text evidence="3">The sequence shown here is derived from an EMBL/GenBank/DDBJ whole genome shotgun (WGS) entry which is preliminary data.</text>
</comment>
<feature type="region of interest" description="Disordered" evidence="1">
    <location>
        <begin position="15"/>
        <end position="40"/>
    </location>
</feature>
<name>A0A9N9CBP1_9GLOM</name>
<gene>
    <name evidence="2" type="ORF">RFULGI_LOCUS6424</name>
    <name evidence="3" type="ORF">RFULGI_LOCUS6425</name>
</gene>
<protein>
    <submittedName>
        <fullName evidence="2">15505_t:CDS:1</fullName>
    </submittedName>
    <submittedName>
        <fullName evidence="3">15506_t:CDS:1</fullName>
    </submittedName>
</protein>
<feature type="non-terminal residue" evidence="3">
    <location>
        <position position="57"/>
    </location>
</feature>
<evidence type="ECO:0000256" key="1">
    <source>
        <dbReference type="SAM" id="MobiDB-lite"/>
    </source>
</evidence>
<keyword evidence="4" id="KW-1185">Reference proteome</keyword>
<dbReference type="Proteomes" id="UP000789396">
    <property type="component" value="Unassembled WGS sequence"/>
</dbReference>
<accession>A0A9N9CBP1</accession>
<evidence type="ECO:0000313" key="4">
    <source>
        <dbReference type="Proteomes" id="UP000789396"/>
    </source>
</evidence>
<feature type="compositionally biased region" description="Acidic residues" evidence="1">
    <location>
        <begin position="18"/>
        <end position="30"/>
    </location>
</feature>
<organism evidence="3 4">
    <name type="scientific">Racocetra fulgida</name>
    <dbReference type="NCBI Taxonomy" id="60492"/>
    <lineage>
        <taxon>Eukaryota</taxon>
        <taxon>Fungi</taxon>
        <taxon>Fungi incertae sedis</taxon>
        <taxon>Mucoromycota</taxon>
        <taxon>Glomeromycotina</taxon>
        <taxon>Glomeromycetes</taxon>
        <taxon>Diversisporales</taxon>
        <taxon>Gigasporaceae</taxon>
        <taxon>Racocetra</taxon>
    </lineage>
</organism>
<sequence length="57" mass="6788">MIQLLEPFKALIRRFTENDDDSSSTSDDNDIPAAKNQQHLKHAYQQFKQQIKNTRRR</sequence>
<evidence type="ECO:0000313" key="3">
    <source>
        <dbReference type="EMBL" id="CAG8596097.1"/>
    </source>
</evidence>
<evidence type="ECO:0000313" key="2">
    <source>
        <dbReference type="EMBL" id="CAG8596078.1"/>
    </source>
</evidence>
<proteinExistence type="predicted"/>
<dbReference type="AlphaFoldDB" id="A0A9N9CBP1"/>